<protein>
    <recommendedName>
        <fullName evidence="3">GTP-binding protein</fullName>
    </recommendedName>
</protein>
<accession>A0A0P7BWA2</accession>
<keyword evidence="2" id="KW-1185">Reference proteome</keyword>
<dbReference type="STRING" id="1605367.AFM12_01015"/>
<comment type="caution">
    <text evidence="1">The sequence shown here is derived from an EMBL/GenBank/DDBJ whole genome shotgun (WGS) entry which is preliminary data.</text>
</comment>
<dbReference type="InterPro" id="IPR019534">
    <property type="entry name" value="DUF2452"/>
</dbReference>
<evidence type="ECO:0000313" key="1">
    <source>
        <dbReference type="EMBL" id="KPM49242.1"/>
    </source>
</evidence>
<dbReference type="AlphaFoldDB" id="A0A0P7BWA2"/>
<evidence type="ECO:0000313" key="2">
    <source>
        <dbReference type="Proteomes" id="UP000050454"/>
    </source>
</evidence>
<dbReference type="OrthoDB" id="662061at2"/>
<dbReference type="Pfam" id="PF10504">
    <property type="entry name" value="DUF2452"/>
    <property type="match status" value="1"/>
</dbReference>
<proteinExistence type="predicted"/>
<evidence type="ECO:0008006" key="3">
    <source>
        <dbReference type="Google" id="ProtNLM"/>
    </source>
</evidence>
<reference evidence="1 2" key="1">
    <citation type="submission" date="2015-07" db="EMBL/GenBank/DDBJ databases">
        <title>The draft genome sequence of Leadbetterella sp. JN14-9.</title>
        <authorList>
            <person name="Liu Y."/>
            <person name="Du J."/>
            <person name="Shao Z."/>
        </authorList>
    </citation>
    <scope>NUCLEOTIDE SEQUENCE [LARGE SCALE GENOMIC DNA]</scope>
    <source>
        <strain evidence="1 2">JN14-9</strain>
    </source>
</reference>
<dbReference type="RefSeq" id="WP_055143284.1">
    <property type="nucleotide sequence ID" value="NZ_JXSZ01000005.1"/>
</dbReference>
<sequence>MNSEEFKENPIDDFKAAENPGLMEYAHTAGGAVIRPEDMGKVKGKAQMAMRQQTFDQLEKIYRQMEFLNKQAEGIKSRIEVSERIYNAQMSFEPVINHHYYLYERKDGTDMLSMVSPEEWGRKIPFNRFLAKVFLLADHTWKVDFVEVERESIEI</sequence>
<name>A0A0P7BWA2_9BACT</name>
<organism evidence="1 2">
    <name type="scientific">Jiulongibacter sediminis</name>
    <dbReference type="NCBI Taxonomy" id="1605367"/>
    <lineage>
        <taxon>Bacteria</taxon>
        <taxon>Pseudomonadati</taxon>
        <taxon>Bacteroidota</taxon>
        <taxon>Cytophagia</taxon>
        <taxon>Cytophagales</taxon>
        <taxon>Leadbetterellaceae</taxon>
        <taxon>Jiulongibacter</taxon>
    </lineage>
</organism>
<gene>
    <name evidence="1" type="ORF">AFM12_01015</name>
</gene>
<dbReference type="EMBL" id="LGTQ01000005">
    <property type="protein sequence ID" value="KPM49242.1"/>
    <property type="molecule type" value="Genomic_DNA"/>
</dbReference>
<dbReference type="Proteomes" id="UP000050454">
    <property type="component" value="Unassembled WGS sequence"/>
</dbReference>
<dbReference type="PATRIC" id="fig|1605367.3.peg.1536"/>